<evidence type="ECO:0000313" key="3">
    <source>
        <dbReference type="Proteomes" id="UP000284751"/>
    </source>
</evidence>
<dbReference type="SUPFAM" id="SSF56281">
    <property type="entry name" value="Metallo-hydrolase/oxidoreductase"/>
    <property type="match status" value="1"/>
</dbReference>
<evidence type="ECO:0000259" key="1">
    <source>
        <dbReference type="Pfam" id="PF00753"/>
    </source>
</evidence>
<dbReference type="InterPro" id="IPR035681">
    <property type="entry name" value="ComA-like_MBL"/>
</dbReference>
<dbReference type="GO" id="GO:0016787">
    <property type="term" value="F:hydrolase activity"/>
    <property type="evidence" value="ECO:0007669"/>
    <property type="project" value="UniProtKB-KW"/>
</dbReference>
<reference evidence="2 3" key="1">
    <citation type="submission" date="2018-08" db="EMBL/GenBank/DDBJ databases">
        <title>A genome reference for cultivated species of the human gut microbiota.</title>
        <authorList>
            <person name="Zou Y."/>
            <person name="Xue W."/>
            <person name="Luo G."/>
        </authorList>
    </citation>
    <scope>NUCLEOTIDE SEQUENCE [LARGE SCALE GENOMIC DNA]</scope>
    <source>
        <strain evidence="2 3">AF28-26</strain>
    </source>
</reference>
<dbReference type="Pfam" id="PF00753">
    <property type="entry name" value="Lactamase_B"/>
    <property type="match status" value="1"/>
</dbReference>
<proteinExistence type="predicted"/>
<dbReference type="PANTHER" id="PTHR30619">
    <property type="entry name" value="DNA INTERNALIZATION/COMPETENCE PROTEIN COMEC/REC2"/>
    <property type="match status" value="1"/>
</dbReference>
<dbReference type="InterPro" id="IPR036866">
    <property type="entry name" value="RibonucZ/Hydroxyglut_hydro"/>
</dbReference>
<dbReference type="PANTHER" id="PTHR30619:SF7">
    <property type="entry name" value="BETA-LACTAMASE DOMAIN PROTEIN"/>
    <property type="match status" value="1"/>
</dbReference>
<dbReference type="Gene3D" id="3.60.15.10">
    <property type="entry name" value="Ribonuclease Z/Hydroxyacylglutathione hydrolase-like"/>
    <property type="match status" value="1"/>
</dbReference>
<protein>
    <submittedName>
        <fullName evidence="2">MBL fold metallo-hydrolase</fullName>
    </submittedName>
</protein>
<dbReference type="InterPro" id="IPR052159">
    <property type="entry name" value="Competence_DNA_uptake"/>
</dbReference>
<name>A0A412AX70_9FIRM</name>
<comment type="caution">
    <text evidence="2">The sequence shown here is derived from an EMBL/GenBank/DDBJ whole genome shotgun (WGS) entry which is preliminary data.</text>
</comment>
<dbReference type="EMBL" id="QRTC01000026">
    <property type="protein sequence ID" value="RGQ40549.1"/>
    <property type="molecule type" value="Genomic_DNA"/>
</dbReference>
<sequence length="229" mass="25860">MRSMTGMAKKRLMALAAVLLLVTAAAVVSFQAIDGIPNWKRIYQFFGVTDVSREADAYDLSVHFIDVGKADGIYIRCNGKHILIDSGDVEYSGTVMNYLKRLGVEVLDLVVATHFDRDHIGGMANTLMEFEVKRFLMPELPEELVPDSAAYETMIYALGTRRVPAESPDIGDRFSLGGMEIRVLGPQRVYDDMNDNSILLKMTYGEIAFCLWETLKKTRRRICWSRDMT</sequence>
<dbReference type="InterPro" id="IPR001279">
    <property type="entry name" value="Metallo-B-lactamas"/>
</dbReference>
<gene>
    <name evidence="2" type="ORF">DWY99_07630</name>
</gene>
<dbReference type="Proteomes" id="UP000284751">
    <property type="component" value="Unassembled WGS sequence"/>
</dbReference>
<feature type="domain" description="Metallo-beta-lactamase" evidence="1">
    <location>
        <begin position="74"/>
        <end position="176"/>
    </location>
</feature>
<dbReference type="AlphaFoldDB" id="A0A412AX70"/>
<accession>A0A412AX70</accession>
<keyword evidence="2" id="KW-0378">Hydrolase</keyword>
<dbReference type="CDD" id="cd07731">
    <property type="entry name" value="ComA-like_MBL-fold"/>
    <property type="match status" value="1"/>
</dbReference>
<evidence type="ECO:0000313" key="2">
    <source>
        <dbReference type="EMBL" id="RGQ40549.1"/>
    </source>
</evidence>
<organism evidence="2 3">
    <name type="scientific">[Clostridium] leptum</name>
    <dbReference type="NCBI Taxonomy" id="1535"/>
    <lineage>
        <taxon>Bacteria</taxon>
        <taxon>Bacillati</taxon>
        <taxon>Bacillota</taxon>
        <taxon>Clostridia</taxon>
        <taxon>Eubacteriales</taxon>
        <taxon>Oscillospiraceae</taxon>
        <taxon>Oscillospiraceae incertae sedis</taxon>
    </lineage>
</organism>